<name>A0A7R9G1I4_TIMSH</name>
<organism evidence="8">
    <name type="scientific">Timema shepardi</name>
    <name type="common">Walking stick</name>
    <dbReference type="NCBI Taxonomy" id="629360"/>
    <lineage>
        <taxon>Eukaryota</taxon>
        <taxon>Metazoa</taxon>
        <taxon>Ecdysozoa</taxon>
        <taxon>Arthropoda</taxon>
        <taxon>Hexapoda</taxon>
        <taxon>Insecta</taxon>
        <taxon>Pterygota</taxon>
        <taxon>Neoptera</taxon>
        <taxon>Polyneoptera</taxon>
        <taxon>Phasmatodea</taxon>
        <taxon>Timematodea</taxon>
        <taxon>Timematoidea</taxon>
        <taxon>Timematidae</taxon>
        <taxon>Timema</taxon>
    </lineage>
</organism>
<evidence type="ECO:0000256" key="4">
    <source>
        <dbReference type="ARBA" id="ARBA00034119"/>
    </source>
</evidence>
<dbReference type="InterPro" id="IPR041661">
    <property type="entry name" value="ZN622/Rei1/Reh1_Znf-C2H2"/>
</dbReference>
<comment type="similarity">
    <text evidence="4">Belongs to the ZNF277 family.</text>
</comment>
<evidence type="ECO:0000256" key="3">
    <source>
        <dbReference type="ARBA" id="ARBA00022833"/>
    </source>
</evidence>
<dbReference type="InterPro" id="IPR013087">
    <property type="entry name" value="Znf_C2H2_type"/>
</dbReference>
<dbReference type="EMBL" id="OC002750">
    <property type="protein sequence ID" value="CAD7262324.1"/>
    <property type="molecule type" value="Genomic_DNA"/>
</dbReference>
<sequence>MVFQTKEKSAMFGPLTFPHQNQKSNTLLKFDDDLDELSCCLLCDEKFCLTTQHEEMLLHLFNRHHLVIGDVNLIASMKSYLAYWRIRLASNPLTDFCSTVLMDTKPDGTSSKDEKFYLLADILPEDRLLREGLQQKRLEWVLDKQAEERDDRSFSRGCLFCRQEFAGSRAEYINHLSQQHNLQLGRPENLVFTDELLDTIKHKLDSLLCLFCEKLFRDRTVLKEHMRKKIHKRINPDNKLYDKFYVVNYLEMGKDWQQVQKEPDEFEISRRGNASGSEDNSDWSDWQDEESPSSAVVCLFCEKTGQHFNDITRHMADQHGFPFSENCDEEKLDFYQKVKLVNYIRGQVHRLCCMVCDKEHSSRQSLLVHMETSQHFTMPPSKLWDQPEYYFPTYEDDSFLCFLDNMADTDTAESTEKSGQI</sequence>
<evidence type="ECO:0000259" key="7">
    <source>
        <dbReference type="PROSITE" id="PS50157"/>
    </source>
</evidence>
<evidence type="ECO:0000313" key="8">
    <source>
        <dbReference type="EMBL" id="CAD7262324.1"/>
    </source>
</evidence>
<dbReference type="PROSITE" id="PS50157">
    <property type="entry name" value="ZINC_FINGER_C2H2_2"/>
    <property type="match status" value="1"/>
</dbReference>
<dbReference type="PROSITE" id="PS00028">
    <property type="entry name" value="ZINC_FINGER_C2H2_1"/>
    <property type="match status" value="1"/>
</dbReference>
<keyword evidence="2 5" id="KW-0863">Zinc-finger</keyword>
<reference evidence="8" key="1">
    <citation type="submission" date="2020-11" db="EMBL/GenBank/DDBJ databases">
        <authorList>
            <person name="Tran Van P."/>
        </authorList>
    </citation>
    <scope>NUCLEOTIDE SEQUENCE</scope>
</reference>
<dbReference type="Pfam" id="PF12756">
    <property type="entry name" value="zf-C2H2_2"/>
    <property type="match status" value="2"/>
</dbReference>
<dbReference type="SUPFAM" id="SSF57667">
    <property type="entry name" value="beta-beta-alpha zinc fingers"/>
    <property type="match status" value="2"/>
</dbReference>
<dbReference type="Gene3D" id="3.30.160.60">
    <property type="entry name" value="Classic Zinc Finger"/>
    <property type="match status" value="1"/>
</dbReference>
<dbReference type="SMART" id="SM00355">
    <property type="entry name" value="ZnF_C2H2"/>
    <property type="match status" value="4"/>
</dbReference>
<evidence type="ECO:0000256" key="2">
    <source>
        <dbReference type="ARBA" id="ARBA00022771"/>
    </source>
</evidence>
<dbReference type="InterPro" id="IPR036236">
    <property type="entry name" value="Znf_C2H2_sf"/>
</dbReference>
<feature type="compositionally biased region" description="Acidic residues" evidence="6">
    <location>
        <begin position="279"/>
        <end position="288"/>
    </location>
</feature>
<proteinExistence type="inferred from homology"/>
<dbReference type="PANTHER" id="PTHR13267">
    <property type="entry name" value="ZINC FINGER PROTEIN 277"/>
    <property type="match status" value="1"/>
</dbReference>
<evidence type="ECO:0000256" key="5">
    <source>
        <dbReference type="PROSITE-ProRule" id="PRU00042"/>
    </source>
</evidence>
<dbReference type="InterPro" id="IPR040048">
    <property type="entry name" value="ZNF277"/>
</dbReference>
<evidence type="ECO:0000256" key="1">
    <source>
        <dbReference type="ARBA" id="ARBA00022723"/>
    </source>
</evidence>
<feature type="domain" description="C2H2-type" evidence="7">
    <location>
        <begin position="207"/>
        <end position="236"/>
    </location>
</feature>
<keyword evidence="1" id="KW-0479">Metal-binding</keyword>
<dbReference type="PANTHER" id="PTHR13267:SF3">
    <property type="entry name" value="ZINC FINGER PROTEIN 277"/>
    <property type="match status" value="1"/>
</dbReference>
<evidence type="ECO:0000256" key="6">
    <source>
        <dbReference type="SAM" id="MobiDB-lite"/>
    </source>
</evidence>
<protein>
    <recommendedName>
        <fullName evidence="7">C2H2-type domain-containing protein</fullName>
    </recommendedName>
</protein>
<accession>A0A7R9G1I4</accession>
<gene>
    <name evidence="8" type="ORF">TSIB3V08_LOCUS6437</name>
</gene>
<dbReference type="AlphaFoldDB" id="A0A7R9G1I4"/>
<dbReference type="GO" id="GO:0008270">
    <property type="term" value="F:zinc ion binding"/>
    <property type="evidence" value="ECO:0007669"/>
    <property type="project" value="UniProtKB-KW"/>
</dbReference>
<keyword evidence="3" id="KW-0862">Zinc</keyword>
<feature type="region of interest" description="Disordered" evidence="6">
    <location>
        <begin position="269"/>
        <end position="288"/>
    </location>
</feature>